<evidence type="ECO:0000313" key="2">
    <source>
        <dbReference type="EMBL" id="RAY13869.1"/>
    </source>
</evidence>
<dbReference type="OrthoDB" id="3854538at2"/>
<feature type="transmembrane region" description="Helical" evidence="1">
    <location>
        <begin position="87"/>
        <end position="106"/>
    </location>
</feature>
<keyword evidence="1" id="KW-1133">Transmembrane helix</keyword>
<evidence type="ECO:0000256" key="1">
    <source>
        <dbReference type="SAM" id="Phobius"/>
    </source>
</evidence>
<reference evidence="2 3" key="1">
    <citation type="submission" date="2018-06" db="EMBL/GenBank/DDBJ databases">
        <title>Actinomadura craniellae sp. nov. isolated from marine sponge Craniella sp.</title>
        <authorList>
            <person name="Li L."/>
            <person name="Xu Q.H."/>
            <person name="Lin H.W."/>
            <person name="Lu Y.H."/>
        </authorList>
    </citation>
    <scope>NUCLEOTIDE SEQUENCE [LARGE SCALE GENOMIC DNA]</scope>
    <source>
        <strain evidence="2 3">LHW63021</strain>
    </source>
</reference>
<protein>
    <submittedName>
        <fullName evidence="2">Uncharacterized protein</fullName>
    </submittedName>
</protein>
<proteinExistence type="predicted"/>
<comment type="caution">
    <text evidence="2">The sequence shown here is derived from an EMBL/GenBank/DDBJ whole genome shotgun (WGS) entry which is preliminary data.</text>
</comment>
<gene>
    <name evidence="2" type="ORF">DPM19_16305</name>
</gene>
<keyword evidence="1" id="KW-0812">Transmembrane</keyword>
<keyword evidence="1" id="KW-0472">Membrane</keyword>
<keyword evidence="3" id="KW-1185">Reference proteome</keyword>
<sequence>MTTSRLPDDDLAAALAARRELGPDYDDAFAAALAERLEQKMDARLGAHVRTREIAERENRKFALTIACVSLGTAVPLTAIAVGAAGLPGLLIAWIGLVLINVAYALRRH</sequence>
<dbReference type="EMBL" id="QLYX01000007">
    <property type="protein sequence ID" value="RAY13869.1"/>
    <property type="molecule type" value="Genomic_DNA"/>
</dbReference>
<feature type="transmembrane region" description="Helical" evidence="1">
    <location>
        <begin position="62"/>
        <end position="81"/>
    </location>
</feature>
<dbReference type="Proteomes" id="UP000251891">
    <property type="component" value="Unassembled WGS sequence"/>
</dbReference>
<evidence type="ECO:0000313" key="3">
    <source>
        <dbReference type="Proteomes" id="UP000251891"/>
    </source>
</evidence>
<dbReference type="RefSeq" id="WP_111868506.1">
    <property type="nucleotide sequence ID" value="NZ_QLYX01000007.1"/>
</dbReference>
<name>A0A365H493_9ACTN</name>
<dbReference type="AlphaFoldDB" id="A0A365H493"/>
<organism evidence="2 3">
    <name type="scientific">Actinomadura craniellae</name>
    <dbReference type="NCBI Taxonomy" id="2231787"/>
    <lineage>
        <taxon>Bacteria</taxon>
        <taxon>Bacillati</taxon>
        <taxon>Actinomycetota</taxon>
        <taxon>Actinomycetes</taxon>
        <taxon>Streptosporangiales</taxon>
        <taxon>Thermomonosporaceae</taxon>
        <taxon>Actinomadura</taxon>
    </lineage>
</organism>
<accession>A0A365H493</accession>